<sequence length="42" mass="4682">MRTKPTFAAFAPRAAFRKQGQADPKTCKSDMHKISECLARAD</sequence>
<dbReference type="Proteomes" id="UP000027734">
    <property type="component" value="Unassembled WGS sequence"/>
</dbReference>
<gene>
    <name evidence="1" type="ORF">DSW25_12425</name>
</gene>
<protein>
    <submittedName>
        <fullName evidence="1">Uncharacterized protein</fullName>
    </submittedName>
</protein>
<evidence type="ECO:0000313" key="2">
    <source>
        <dbReference type="Proteomes" id="UP000027734"/>
    </source>
</evidence>
<proteinExistence type="predicted"/>
<dbReference type="EMBL" id="JAMC01000004">
    <property type="protein sequence ID" value="KEJ89157.1"/>
    <property type="molecule type" value="Genomic_DNA"/>
</dbReference>
<evidence type="ECO:0000313" key="1">
    <source>
        <dbReference type="EMBL" id="KEJ89157.1"/>
    </source>
</evidence>
<dbReference type="AlphaFoldDB" id="A0A073IUU3"/>
<accession>A0A073IUU3</accession>
<reference evidence="1 2" key="1">
    <citation type="submission" date="2014-01" db="EMBL/GenBank/DDBJ databases">
        <title>Sulfitobacter donghicola JCM 14565 Genome Sequencing.</title>
        <authorList>
            <person name="Lai Q."/>
            <person name="Hong Z."/>
        </authorList>
    </citation>
    <scope>NUCLEOTIDE SEQUENCE [LARGE SCALE GENOMIC DNA]</scope>
    <source>
        <strain evidence="1 2">JCM 14565</strain>
    </source>
</reference>
<comment type="caution">
    <text evidence="1">The sequence shown here is derived from an EMBL/GenBank/DDBJ whole genome shotgun (WGS) entry which is preliminary data.</text>
</comment>
<organism evidence="1 2">
    <name type="scientific">Sulfitobacter donghicola DSW-25 = KCTC 12864 = JCM 14565</name>
    <dbReference type="NCBI Taxonomy" id="1300350"/>
    <lineage>
        <taxon>Bacteria</taxon>
        <taxon>Pseudomonadati</taxon>
        <taxon>Pseudomonadota</taxon>
        <taxon>Alphaproteobacteria</taxon>
        <taxon>Rhodobacterales</taxon>
        <taxon>Roseobacteraceae</taxon>
        <taxon>Sulfitobacter</taxon>
    </lineage>
</organism>
<name>A0A073IUU3_9RHOB</name>
<keyword evidence="2" id="KW-1185">Reference proteome</keyword>